<dbReference type="InterPro" id="IPR014710">
    <property type="entry name" value="RmlC-like_jellyroll"/>
</dbReference>
<organism evidence="1 2">
    <name type="scientific">Lepraria finkii</name>
    <dbReference type="NCBI Taxonomy" id="1340010"/>
    <lineage>
        <taxon>Eukaryota</taxon>
        <taxon>Fungi</taxon>
        <taxon>Dikarya</taxon>
        <taxon>Ascomycota</taxon>
        <taxon>Pezizomycotina</taxon>
        <taxon>Lecanoromycetes</taxon>
        <taxon>OSLEUM clade</taxon>
        <taxon>Lecanoromycetidae</taxon>
        <taxon>Lecanorales</taxon>
        <taxon>Lecanorineae</taxon>
        <taxon>Stereocaulaceae</taxon>
        <taxon>Lepraria</taxon>
    </lineage>
</organism>
<comment type="caution">
    <text evidence="1">The sequence shown here is derived from an EMBL/GenBank/DDBJ whole genome shotgun (WGS) entry which is preliminary data.</text>
</comment>
<name>A0ABR4AYK1_9LECA</name>
<proteinExistence type="predicted"/>
<dbReference type="Gene3D" id="2.60.120.10">
    <property type="entry name" value="Jelly Rolls"/>
    <property type="match status" value="1"/>
</dbReference>
<dbReference type="SUPFAM" id="SSF51182">
    <property type="entry name" value="RmlC-like cupins"/>
    <property type="match status" value="1"/>
</dbReference>
<evidence type="ECO:0000313" key="1">
    <source>
        <dbReference type="EMBL" id="KAL2049881.1"/>
    </source>
</evidence>
<reference evidence="1 2" key="1">
    <citation type="submission" date="2024-09" db="EMBL/GenBank/DDBJ databases">
        <title>Rethinking Asexuality: The Enigmatic Case of Functional Sexual Genes in Lepraria (Stereocaulaceae).</title>
        <authorList>
            <person name="Doellman M."/>
            <person name="Sun Y."/>
            <person name="Barcenas-Pena A."/>
            <person name="Lumbsch H.T."/>
            <person name="Grewe F."/>
        </authorList>
    </citation>
    <scope>NUCLEOTIDE SEQUENCE [LARGE SCALE GENOMIC DNA]</scope>
    <source>
        <strain evidence="1 2">Grewe 0041</strain>
    </source>
</reference>
<dbReference type="PANTHER" id="PTHR36169:SF1">
    <property type="entry name" value="ACETATE KINASE EUTQ"/>
    <property type="match status" value="1"/>
</dbReference>
<dbReference type="EMBL" id="JBHFEH010000056">
    <property type="protein sequence ID" value="KAL2049881.1"/>
    <property type="molecule type" value="Genomic_DNA"/>
</dbReference>
<dbReference type="Proteomes" id="UP001590951">
    <property type="component" value="Unassembled WGS sequence"/>
</dbReference>
<sequence>MGSTGPLVFQHYANAQKEFTKTLPLIANENAFLADVFSSENGPSAPTAPISAGFYRLDPGTPLVYTYTYDEMKIIVDGDFEISDESGQTVKAAKGGCVLLSQGERDYFLRLRRAGWDSFAGRGGRIVLSNIGVTLRLWSSWLPDPKKCSCSVESRIEDFLLGIMRSAAALQKDPVFILVGFLIVPSSVEMTLLTRETFAIRRQFNEICVNLSTHFKFPRKFFAAQFMPILNNGKHSIVNWYLIFDTLTS</sequence>
<gene>
    <name evidence="1" type="ORF">ABVK25_009865</name>
</gene>
<accession>A0ABR4AYK1</accession>
<keyword evidence="2" id="KW-1185">Reference proteome</keyword>
<dbReference type="InterPro" id="IPR011051">
    <property type="entry name" value="RmlC_Cupin_sf"/>
</dbReference>
<dbReference type="PANTHER" id="PTHR36169">
    <property type="entry name" value="ETHANOLAMINE UTILIZATION PROTEIN EUTQ"/>
    <property type="match status" value="1"/>
</dbReference>
<protein>
    <submittedName>
        <fullName evidence="1">Uncharacterized protein</fullName>
    </submittedName>
</protein>
<dbReference type="InterPro" id="IPR010424">
    <property type="entry name" value="EutQ"/>
</dbReference>
<evidence type="ECO:0000313" key="2">
    <source>
        <dbReference type="Proteomes" id="UP001590951"/>
    </source>
</evidence>